<keyword evidence="4" id="KW-0508">mRNA splicing</keyword>
<name>A0AAP0MDC0_9ROSI</name>
<evidence type="ECO:0000256" key="5">
    <source>
        <dbReference type="ARBA" id="ARBA00023242"/>
    </source>
</evidence>
<sequence>MVMLGSRGRLDFLNSKPPANYIAGAGRGASGFTTRSDIGPARTAPPSTIIGLPRPKPRDDDGEDDNDDDGNNGYQQNFDHFEGNDAGLFANSEYDDEDKEADAVWESIDKRMESRRKSRREARLEEEIKNYRYKNPTIREEFVDLKGKLSTVKAKELERIPEIGDYSRSNKRKRFESFVPVPDSLLQKARQEQQHVIALDPSSRAAGGAESVVTDLTAVGEGRGKILTLKLDGISDSARKIVRAVTENSPKKPLGWIQAARLEELAKEEAAARKLITKGCNMCPKNEDVWLEACRLARPDEAKGVVAKGVRQIPKSVRLWLQAAELDHDKANKSRVLRIALDEIPDSVRLWKALVEISSEEEARILLHRAVECCPLDVELWLALARLETYGVARSVLNKARKKLPKERAIWIAAAKLEEANGNTSMVGKIIERGIRALQGEEVVIDRDTWMKEAEIAEKAGSDAEECKKRGSIETARAIFSLACTVFLTKKSIWLKAAQLEKTHGSRESLIALLRKAVTYFRQAEVLWLMGAKEKWLAGDVPAARDILQEAYATIPNSEEIWLAAFKLEFENRELERARMLLAKARDMGGTERVWMKSAIVERELGNNAEERGFIEEGLKRFPSFFNLWLMLGQLEERLGHLKEAKEAYQSGCNQCPNCIPLWYSLANLEEKRNGLNGLSKARAVLSVARSKNPLNPEIWLATIRAESKHGNKKEADSFIAKALQKCPNSGILWAELIKMVPHHDRKSKGKDALVKSDRDPHVFAAVAKLFWHDRKVDKARNWFNKAVSLDPDTGDFWALYYKFELQHGSVENQKEVLNRCIAAEPKHGEKWQAISKAVENSHCPTEAILMKVVNALGEGGEWC</sequence>
<dbReference type="FunFam" id="1.25.40.10:FF:000256">
    <property type="entry name" value="Probable pre-mRNA splicing factor prp1"/>
    <property type="match status" value="1"/>
</dbReference>
<protein>
    <recommendedName>
        <fullName evidence="8">PRP1 splicing factor N-terminal domain-containing protein</fullName>
    </recommendedName>
</protein>
<gene>
    <name evidence="9" type="ORF">WN944_015893</name>
</gene>
<evidence type="ECO:0000313" key="10">
    <source>
        <dbReference type="Proteomes" id="UP001428341"/>
    </source>
</evidence>
<keyword evidence="3" id="KW-0677">Repeat</keyword>
<evidence type="ECO:0000259" key="8">
    <source>
        <dbReference type="Pfam" id="PF06424"/>
    </source>
</evidence>
<proteinExistence type="predicted"/>
<evidence type="ECO:0000256" key="7">
    <source>
        <dbReference type="SAM" id="MobiDB-lite"/>
    </source>
</evidence>
<feature type="compositionally biased region" description="Acidic residues" evidence="7">
    <location>
        <begin position="60"/>
        <end position="70"/>
    </location>
</feature>
<evidence type="ECO:0000256" key="2">
    <source>
        <dbReference type="ARBA" id="ARBA00022664"/>
    </source>
</evidence>
<keyword evidence="10" id="KW-1185">Reference proteome</keyword>
<dbReference type="Pfam" id="PF06424">
    <property type="entry name" value="PRP1_N"/>
    <property type="match status" value="1"/>
</dbReference>
<feature type="domain" description="PRP1 splicing factor N-terminal" evidence="8">
    <location>
        <begin position="17"/>
        <end position="168"/>
    </location>
</feature>
<dbReference type="GO" id="GO:0000244">
    <property type="term" value="P:spliceosomal tri-snRNP complex assembly"/>
    <property type="evidence" value="ECO:0007669"/>
    <property type="project" value="TreeGrafter"/>
</dbReference>
<evidence type="ECO:0000256" key="6">
    <source>
        <dbReference type="PROSITE-ProRule" id="PRU00339"/>
    </source>
</evidence>
<keyword evidence="6" id="KW-0802">TPR repeat</keyword>
<dbReference type="InterPro" id="IPR045075">
    <property type="entry name" value="Syf1-like"/>
</dbReference>
<feature type="region of interest" description="Disordered" evidence="7">
    <location>
        <begin position="17"/>
        <end position="80"/>
    </location>
</feature>
<comment type="subcellular location">
    <subcellularLocation>
        <location evidence="1">Nucleus</location>
    </subcellularLocation>
</comment>
<dbReference type="GO" id="GO:0080188">
    <property type="term" value="P:gene silencing by siRNA-directed DNA methylation"/>
    <property type="evidence" value="ECO:0007669"/>
    <property type="project" value="TreeGrafter"/>
</dbReference>
<evidence type="ECO:0000256" key="4">
    <source>
        <dbReference type="ARBA" id="ARBA00023187"/>
    </source>
</evidence>
<dbReference type="PROSITE" id="PS50005">
    <property type="entry name" value="TPR"/>
    <property type="match status" value="1"/>
</dbReference>
<evidence type="ECO:0000313" key="9">
    <source>
        <dbReference type="EMBL" id="KAK9200695.1"/>
    </source>
</evidence>
<dbReference type="GO" id="GO:2000636">
    <property type="term" value="P:positive regulation of primary miRNA processing"/>
    <property type="evidence" value="ECO:0007669"/>
    <property type="project" value="TreeGrafter"/>
</dbReference>
<organism evidence="9 10">
    <name type="scientific">Citrus x changshan-huyou</name>
    <dbReference type="NCBI Taxonomy" id="2935761"/>
    <lineage>
        <taxon>Eukaryota</taxon>
        <taxon>Viridiplantae</taxon>
        <taxon>Streptophyta</taxon>
        <taxon>Embryophyta</taxon>
        <taxon>Tracheophyta</taxon>
        <taxon>Spermatophyta</taxon>
        <taxon>Magnoliopsida</taxon>
        <taxon>eudicotyledons</taxon>
        <taxon>Gunneridae</taxon>
        <taxon>Pentapetalae</taxon>
        <taxon>rosids</taxon>
        <taxon>malvids</taxon>
        <taxon>Sapindales</taxon>
        <taxon>Rutaceae</taxon>
        <taxon>Aurantioideae</taxon>
        <taxon>Citrus</taxon>
    </lineage>
</organism>
<dbReference type="SUPFAM" id="SSF48452">
    <property type="entry name" value="TPR-like"/>
    <property type="match status" value="4"/>
</dbReference>
<evidence type="ECO:0000256" key="3">
    <source>
        <dbReference type="ARBA" id="ARBA00022737"/>
    </source>
</evidence>
<dbReference type="PANTHER" id="PTHR11246:SF1">
    <property type="entry name" value="PRE-MRNA-PROCESSING FACTOR 6"/>
    <property type="match status" value="1"/>
</dbReference>
<feature type="repeat" description="TPR" evidence="6">
    <location>
        <begin position="761"/>
        <end position="794"/>
    </location>
</feature>
<accession>A0AAP0MDC0</accession>
<dbReference type="Proteomes" id="UP001428341">
    <property type="component" value="Unassembled WGS sequence"/>
</dbReference>
<comment type="caution">
    <text evidence="9">The sequence shown here is derived from an EMBL/GenBank/DDBJ whole genome shotgun (WGS) entry which is preliminary data.</text>
</comment>
<dbReference type="EMBL" id="JBCGBO010000005">
    <property type="protein sequence ID" value="KAK9200695.1"/>
    <property type="molecule type" value="Genomic_DNA"/>
</dbReference>
<keyword evidence="5" id="KW-0539">Nucleus</keyword>
<dbReference type="Gene3D" id="1.25.40.10">
    <property type="entry name" value="Tetratricopeptide repeat domain"/>
    <property type="match status" value="4"/>
</dbReference>
<evidence type="ECO:0000256" key="1">
    <source>
        <dbReference type="ARBA" id="ARBA00004123"/>
    </source>
</evidence>
<dbReference type="InterPro" id="IPR019734">
    <property type="entry name" value="TPR_rpt"/>
</dbReference>
<dbReference type="FunFam" id="1.25.40.10:FF:000649">
    <property type="entry name" value="mRNA splicing factor (Prp1/Zer1), putative"/>
    <property type="match status" value="1"/>
</dbReference>
<dbReference type="SMART" id="SM00028">
    <property type="entry name" value="TPR"/>
    <property type="match status" value="4"/>
</dbReference>
<reference evidence="9 10" key="1">
    <citation type="submission" date="2024-05" db="EMBL/GenBank/DDBJ databases">
        <title>Haplotype-resolved chromosome-level genome assembly of Huyou (Citrus changshanensis).</title>
        <authorList>
            <person name="Miao C."/>
            <person name="Chen W."/>
            <person name="Wu Y."/>
            <person name="Wang L."/>
            <person name="Zhao S."/>
            <person name="Grierson D."/>
            <person name="Xu C."/>
            <person name="Chen K."/>
        </authorList>
    </citation>
    <scope>NUCLEOTIDE SEQUENCE [LARGE SCALE GENOMIC DNA]</scope>
    <source>
        <strain evidence="9">01-14</strain>
        <tissue evidence="9">Leaf</tissue>
    </source>
</reference>
<dbReference type="Pfam" id="PF13428">
    <property type="entry name" value="TPR_14"/>
    <property type="match status" value="1"/>
</dbReference>
<dbReference type="GO" id="GO:0071013">
    <property type="term" value="C:catalytic step 2 spliceosome"/>
    <property type="evidence" value="ECO:0007669"/>
    <property type="project" value="TreeGrafter"/>
</dbReference>
<dbReference type="SMART" id="SM00386">
    <property type="entry name" value="HAT"/>
    <property type="match status" value="13"/>
</dbReference>
<dbReference type="PANTHER" id="PTHR11246">
    <property type="entry name" value="PRE-MRNA SPLICING FACTOR"/>
    <property type="match status" value="1"/>
</dbReference>
<dbReference type="InterPro" id="IPR011990">
    <property type="entry name" value="TPR-like_helical_dom_sf"/>
</dbReference>
<dbReference type="InterPro" id="IPR010491">
    <property type="entry name" value="PRP1_N"/>
</dbReference>
<dbReference type="GO" id="GO:0046540">
    <property type="term" value="C:U4/U6 x U5 tri-snRNP complex"/>
    <property type="evidence" value="ECO:0007669"/>
    <property type="project" value="TreeGrafter"/>
</dbReference>
<dbReference type="InterPro" id="IPR003107">
    <property type="entry name" value="HAT"/>
</dbReference>
<dbReference type="AlphaFoldDB" id="A0AAP0MDC0"/>
<keyword evidence="2" id="KW-0507">mRNA processing</keyword>